<name>A0A3G5A4P0_9VIRU</name>
<evidence type="ECO:0000256" key="1">
    <source>
        <dbReference type="SAM" id="MobiDB-lite"/>
    </source>
</evidence>
<protein>
    <submittedName>
        <fullName evidence="2">Uncharacterized protein</fullName>
    </submittedName>
</protein>
<feature type="region of interest" description="Disordered" evidence="1">
    <location>
        <begin position="646"/>
        <end position="670"/>
    </location>
</feature>
<proteinExistence type="predicted"/>
<organism evidence="2">
    <name type="scientific">Harvfovirus sp</name>
    <dbReference type="NCBI Taxonomy" id="2487768"/>
    <lineage>
        <taxon>Viruses</taxon>
        <taxon>Varidnaviria</taxon>
        <taxon>Bamfordvirae</taxon>
        <taxon>Nucleocytoviricota</taxon>
        <taxon>Megaviricetes</taxon>
        <taxon>Imitervirales</taxon>
        <taxon>Mimiviridae</taxon>
        <taxon>Klosneuvirinae</taxon>
    </lineage>
</organism>
<gene>
    <name evidence="2" type="ORF">Harvfovirus35_3</name>
</gene>
<sequence>MALVLGHDPSRLIDKCFEANNNVYVLYMAQLINTFFAKLVRGEITFRGIKLAYVVDYLQYSDNFKPFEITFMGNASRFKHIESTNVIEYIEKYIICGQDWRPVYEEKTLSVLTFENELVINYEFDECLGLVGKKERSCDAWLCRIGENSFHDGTTNYMNENNNHVEYGVVHGGTVSLVIFDGEMLIVSNSNNGIYYNKTSNEFKITGNVLKFGLLGLFEKEFGLVVPVDLYAKFVRSDEICKVSSGATYVSFGVDGYRLSRYACKYGLFDLFEKEFKMKIPITVDKCEELFRVKKKKTLRGAIRETLMKYFFDYSHFIDKRVLCIDSLNNAKVVVVDRRYVKGCDCECKDLLWVKWNAKCDAYNIVDFVKQFLLELFESISPKERDGELGKMLATFCLTVDTPKFVSVYNLGPYESFCGFDSDKNQTKFTIDDIRTNKRTFDIEMTDGKDFKVLVATEEHLTATGELIVWKGVHIGAQKDGAIAKLIIPKNAAIFQNTEGMKFRTNRCRVEAIYKVDLFECFNCKKTGVFDYKGILYCSGCTTLIIKEQIESKIDLDENIKLIDISKGEEVALANAPFKTFEYGKNQNIEIEDFVHERSNCDKKGIYFFFRLEQVLNYMFVPKLKQTEDKVEEDVKPAENVLRRRSTMIPMETSVDSPGAKPKDDKCSIQ</sequence>
<reference evidence="2" key="1">
    <citation type="submission" date="2018-10" db="EMBL/GenBank/DDBJ databases">
        <title>Hidden diversity of soil giant viruses.</title>
        <authorList>
            <person name="Schulz F."/>
            <person name="Alteio L."/>
            <person name="Goudeau D."/>
            <person name="Ryan E.M."/>
            <person name="Malmstrom R.R."/>
            <person name="Blanchard J."/>
            <person name="Woyke T."/>
        </authorList>
    </citation>
    <scope>NUCLEOTIDE SEQUENCE</scope>
    <source>
        <strain evidence="2">HAV1</strain>
    </source>
</reference>
<evidence type="ECO:0000313" key="2">
    <source>
        <dbReference type="EMBL" id="AYV81454.1"/>
    </source>
</evidence>
<dbReference type="EMBL" id="MK072277">
    <property type="protein sequence ID" value="AYV81454.1"/>
    <property type="molecule type" value="Genomic_DNA"/>
</dbReference>
<accession>A0A3G5A4P0</accession>
<feature type="compositionally biased region" description="Basic and acidic residues" evidence="1">
    <location>
        <begin position="661"/>
        <end position="670"/>
    </location>
</feature>